<evidence type="ECO:0000313" key="5">
    <source>
        <dbReference type="Proteomes" id="UP000179807"/>
    </source>
</evidence>
<feature type="signal peptide" evidence="3">
    <location>
        <begin position="1"/>
        <end position="19"/>
    </location>
</feature>
<comment type="caution">
    <text evidence="4">The sequence shown here is derived from an EMBL/GenBank/DDBJ whole genome shotgun (WGS) entry which is preliminary data.</text>
</comment>
<evidence type="ECO:0000256" key="3">
    <source>
        <dbReference type="SAM" id="SignalP"/>
    </source>
</evidence>
<feature type="transmembrane region" description="Helical" evidence="2">
    <location>
        <begin position="35"/>
        <end position="61"/>
    </location>
</feature>
<evidence type="ECO:0000313" key="4">
    <source>
        <dbReference type="EMBL" id="OHS96692.1"/>
    </source>
</evidence>
<dbReference type="RefSeq" id="XP_068349829.1">
    <property type="nucleotide sequence ID" value="XM_068495104.1"/>
</dbReference>
<feature type="chain" id="PRO_5012543213" evidence="3">
    <location>
        <begin position="20"/>
        <end position="165"/>
    </location>
</feature>
<sequence>MLSPAFFLLLSFVTSRTHRRPGGGSRKGTPLTTGGIIGMACGIGVFIIIFITMFTLILCPCGKCKQCMGRKEPVENEKSSASLPEADGKSKYAQEPNYQFNQGMNYVPQQVVPTVPGQTVYGVPNPVYNNPYGVPQQQVPYGQANPPQQTMYAPQPMPNEVTQNG</sequence>
<reference evidence="4" key="1">
    <citation type="submission" date="2016-10" db="EMBL/GenBank/DDBJ databases">
        <authorList>
            <person name="Benchimol M."/>
            <person name="Almeida L.G."/>
            <person name="Vasconcelos A.T."/>
            <person name="Perreira-Neves A."/>
            <person name="Rosa I.A."/>
            <person name="Tasca T."/>
            <person name="Bogo M.R."/>
            <person name="de Souza W."/>
        </authorList>
    </citation>
    <scope>NUCLEOTIDE SEQUENCE [LARGE SCALE GENOMIC DNA]</scope>
    <source>
        <strain evidence="4">K</strain>
    </source>
</reference>
<keyword evidence="5" id="KW-1185">Reference proteome</keyword>
<organism evidence="4 5">
    <name type="scientific">Tritrichomonas foetus</name>
    <dbReference type="NCBI Taxonomy" id="1144522"/>
    <lineage>
        <taxon>Eukaryota</taxon>
        <taxon>Metamonada</taxon>
        <taxon>Parabasalia</taxon>
        <taxon>Tritrichomonadida</taxon>
        <taxon>Tritrichomonadidae</taxon>
        <taxon>Tritrichomonas</taxon>
    </lineage>
</organism>
<evidence type="ECO:0000256" key="2">
    <source>
        <dbReference type="SAM" id="Phobius"/>
    </source>
</evidence>
<evidence type="ECO:0000256" key="1">
    <source>
        <dbReference type="SAM" id="MobiDB-lite"/>
    </source>
</evidence>
<dbReference type="GeneID" id="94829808"/>
<proteinExistence type="predicted"/>
<keyword evidence="3" id="KW-0732">Signal</keyword>
<dbReference type="VEuPathDB" id="TrichDB:TRFO_09857"/>
<keyword evidence="2" id="KW-0472">Membrane</keyword>
<keyword evidence="2" id="KW-1133">Transmembrane helix</keyword>
<name>A0A1J4JHE8_9EUKA</name>
<keyword evidence="2" id="KW-0812">Transmembrane</keyword>
<gene>
    <name evidence="4" type="ORF">TRFO_09857</name>
</gene>
<dbReference type="Proteomes" id="UP000179807">
    <property type="component" value="Unassembled WGS sequence"/>
</dbReference>
<dbReference type="EMBL" id="MLAK01001160">
    <property type="protein sequence ID" value="OHS96692.1"/>
    <property type="molecule type" value="Genomic_DNA"/>
</dbReference>
<protein>
    <submittedName>
        <fullName evidence="4">Uncharacterized protein</fullName>
    </submittedName>
</protein>
<feature type="compositionally biased region" description="Polar residues" evidence="1">
    <location>
        <begin position="136"/>
        <end position="152"/>
    </location>
</feature>
<dbReference type="AlphaFoldDB" id="A0A1J4JHE8"/>
<feature type="region of interest" description="Disordered" evidence="1">
    <location>
        <begin position="136"/>
        <end position="165"/>
    </location>
</feature>
<accession>A0A1J4JHE8</accession>